<evidence type="ECO:0000259" key="8">
    <source>
        <dbReference type="PROSITE" id="PS50090"/>
    </source>
</evidence>
<feature type="compositionally biased region" description="Basic and acidic residues" evidence="7">
    <location>
        <begin position="25"/>
        <end position="47"/>
    </location>
</feature>
<feature type="region of interest" description="Disordered" evidence="7">
    <location>
        <begin position="525"/>
        <end position="678"/>
    </location>
</feature>
<keyword evidence="5" id="KW-0804">Transcription</keyword>
<dbReference type="CDD" id="cd00167">
    <property type="entry name" value="SANT"/>
    <property type="match status" value="2"/>
</dbReference>
<evidence type="ECO:0000256" key="2">
    <source>
        <dbReference type="ARBA" id="ARBA00022737"/>
    </source>
</evidence>
<dbReference type="FunFam" id="1.10.10.60:FF:000010">
    <property type="entry name" value="Transcriptional activator Myb isoform A"/>
    <property type="match status" value="1"/>
</dbReference>
<comment type="subcellular location">
    <subcellularLocation>
        <location evidence="1">Nucleus</location>
    </subcellularLocation>
</comment>
<feature type="compositionally biased region" description="Basic and acidic residues" evidence="7">
    <location>
        <begin position="240"/>
        <end position="274"/>
    </location>
</feature>
<dbReference type="PANTHER" id="PTHR47997">
    <property type="entry name" value="MYB DOMAIN PROTEIN 55"/>
    <property type="match status" value="1"/>
</dbReference>
<dbReference type="VEuPathDB" id="MicrosporidiaDB:VCUG_02296"/>
<dbReference type="RefSeq" id="XP_008075306.1">
    <property type="nucleotide sequence ID" value="XM_008077115.1"/>
</dbReference>
<feature type="compositionally biased region" description="Basic and acidic residues" evidence="7">
    <location>
        <begin position="97"/>
        <end position="127"/>
    </location>
</feature>
<feature type="domain" description="HTH myb-type" evidence="9">
    <location>
        <begin position="392"/>
        <end position="447"/>
    </location>
</feature>
<proteinExistence type="predicted"/>
<dbReference type="STRING" id="948595.L2GSY4"/>
<feature type="compositionally biased region" description="Basic and acidic residues" evidence="7">
    <location>
        <begin position="541"/>
        <end position="582"/>
    </location>
</feature>
<feature type="region of interest" description="Disordered" evidence="7">
    <location>
        <begin position="209"/>
        <end position="274"/>
    </location>
</feature>
<name>L2GSY4_VAVCU</name>
<gene>
    <name evidence="10" type="ORF">VCUG_02296</name>
</gene>
<feature type="domain" description="Myb-like" evidence="8">
    <location>
        <begin position="392"/>
        <end position="443"/>
    </location>
</feature>
<feature type="compositionally biased region" description="Basic residues" evidence="7">
    <location>
        <begin position="56"/>
        <end position="67"/>
    </location>
</feature>
<organism evidence="10 11">
    <name type="scientific">Vavraia culicis (isolate floridensis)</name>
    <name type="common">Microsporidian parasite</name>
    <dbReference type="NCBI Taxonomy" id="948595"/>
    <lineage>
        <taxon>Eukaryota</taxon>
        <taxon>Fungi</taxon>
        <taxon>Fungi incertae sedis</taxon>
        <taxon>Microsporidia</taxon>
        <taxon>Pleistophoridae</taxon>
        <taxon>Vavraia</taxon>
    </lineage>
</organism>
<accession>L2GSY4</accession>
<evidence type="ECO:0000256" key="4">
    <source>
        <dbReference type="ARBA" id="ARBA00023125"/>
    </source>
</evidence>
<evidence type="ECO:0000256" key="5">
    <source>
        <dbReference type="ARBA" id="ARBA00023163"/>
    </source>
</evidence>
<dbReference type="GO" id="GO:0003677">
    <property type="term" value="F:DNA binding"/>
    <property type="evidence" value="ECO:0007669"/>
    <property type="project" value="UniProtKB-KW"/>
</dbReference>
<dbReference type="Proteomes" id="UP000011081">
    <property type="component" value="Unassembled WGS sequence"/>
</dbReference>
<evidence type="ECO:0000313" key="10">
    <source>
        <dbReference type="EMBL" id="ELA46215.1"/>
    </source>
</evidence>
<keyword evidence="4" id="KW-0238">DNA-binding</keyword>
<evidence type="ECO:0000313" key="11">
    <source>
        <dbReference type="Proteomes" id="UP000011081"/>
    </source>
</evidence>
<dbReference type="InterPro" id="IPR009057">
    <property type="entry name" value="Homeodomain-like_sf"/>
</dbReference>
<feature type="region of interest" description="Disordered" evidence="7">
    <location>
        <begin position="752"/>
        <end position="780"/>
    </location>
</feature>
<dbReference type="InterPro" id="IPR051953">
    <property type="entry name" value="Plant_SW-associated_TFs"/>
</dbReference>
<reference evidence="11" key="1">
    <citation type="submission" date="2011-03" db="EMBL/GenBank/DDBJ databases">
        <title>The genome sequence of Vavraia culicis strain floridensis.</title>
        <authorList>
            <consortium name="The Broad Institute Genome Sequencing Platform"/>
            <person name="Cuomo C."/>
            <person name="Becnel J."/>
            <person name="Sanscrainte N."/>
            <person name="Young S.K."/>
            <person name="Zeng Q."/>
            <person name="Gargeya S."/>
            <person name="Fitzgerald M."/>
            <person name="Haas B."/>
            <person name="Abouelleil A."/>
            <person name="Alvarado L."/>
            <person name="Arachchi H.M."/>
            <person name="Berlin A."/>
            <person name="Chapman S.B."/>
            <person name="Gearin G."/>
            <person name="Goldberg J."/>
            <person name="Griggs A."/>
            <person name="Gujja S."/>
            <person name="Hansen M."/>
            <person name="Heiman D."/>
            <person name="Howarth C."/>
            <person name="Larimer J."/>
            <person name="Lui A."/>
            <person name="MacDonald P.J.P."/>
            <person name="McCowen C."/>
            <person name="Montmayeur A."/>
            <person name="Murphy C."/>
            <person name="Neiman D."/>
            <person name="Pearson M."/>
            <person name="Priest M."/>
            <person name="Roberts A."/>
            <person name="Saif S."/>
            <person name="Shea T."/>
            <person name="Sisk P."/>
            <person name="Stolte C."/>
            <person name="Sykes S."/>
            <person name="Wortman J."/>
            <person name="Nusbaum C."/>
            <person name="Birren B."/>
        </authorList>
    </citation>
    <scope>NUCLEOTIDE SEQUENCE [LARGE SCALE GENOMIC DNA]</scope>
    <source>
        <strain evidence="11">floridensis</strain>
    </source>
</reference>
<dbReference type="GeneID" id="19880160"/>
<feature type="region of interest" description="Disordered" evidence="7">
    <location>
        <begin position="89"/>
        <end position="144"/>
    </location>
</feature>
<dbReference type="OMA" id="CNEMNGL"/>
<dbReference type="InParanoid" id="L2GSY4"/>
<keyword evidence="6" id="KW-0539">Nucleus</keyword>
<dbReference type="PROSITE" id="PS50090">
    <property type="entry name" value="MYB_LIKE"/>
    <property type="match status" value="2"/>
</dbReference>
<dbReference type="Gene3D" id="1.10.10.60">
    <property type="entry name" value="Homeodomain-like"/>
    <property type="match status" value="2"/>
</dbReference>
<feature type="compositionally biased region" description="Basic and acidic residues" evidence="7">
    <location>
        <begin position="592"/>
        <end position="631"/>
    </location>
</feature>
<feature type="compositionally biased region" description="Basic and acidic residues" evidence="7">
    <location>
        <begin position="761"/>
        <end position="780"/>
    </location>
</feature>
<dbReference type="SMART" id="SM00717">
    <property type="entry name" value="SANT"/>
    <property type="match status" value="2"/>
</dbReference>
<dbReference type="OrthoDB" id="2143914at2759"/>
<feature type="domain" description="Myb-like" evidence="8">
    <location>
        <begin position="444"/>
        <end position="494"/>
    </location>
</feature>
<keyword evidence="2" id="KW-0677">Repeat</keyword>
<dbReference type="EMBL" id="GL877456">
    <property type="protein sequence ID" value="ELA46215.1"/>
    <property type="molecule type" value="Genomic_DNA"/>
</dbReference>
<keyword evidence="3" id="KW-0805">Transcription regulation</keyword>
<evidence type="ECO:0000256" key="7">
    <source>
        <dbReference type="SAM" id="MobiDB-lite"/>
    </source>
</evidence>
<feature type="region of interest" description="Disordered" evidence="7">
    <location>
        <begin position="156"/>
        <end position="183"/>
    </location>
</feature>
<dbReference type="Pfam" id="PF13921">
    <property type="entry name" value="Myb_DNA-bind_6"/>
    <property type="match status" value="1"/>
</dbReference>
<evidence type="ECO:0000256" key="6">
    <source>
        <dbReference type="ARBA" id="ARBA00023242"/>
    </source>
</evidence>
<dbReference type="PANTHER" id="PTHR47997:SF75">
    <property type="entry name" value="MYB DOMAIN PROTEIN 55"/>
    <property type="match status" value="1"/>
</dbReference>
<sequence>MDNNRNAAVEAKDKSKGGRGGGGRSSKEHRGVYEEYVNVKDGTRGEPAESGDAINRRVKSAVHRTRSHSVVGELAPDALHDADICCADDGMMGVSRGDNEKERNENSRAAEERMKGCADRNESDKGRNSNRTESGTSRIEKYRLIGHGERVNEEYLRGREKSNRIKYGNEYREGKTAKEEQLRDKHLRNAYERRNEGDYHDDRYQIGEHRRNGHQMHSARTDAPRSAHEKDTCSISSTLKGEEHNSDVYRNTPDSDRRADDADAQERAHPDDERTRVFKEHMIDFNSRDFRINEVNVRTGDHPADRRALSMLELEDPRKAHFDFGLDHYRGLNHSNTYAAINNSKNRGKANESSIGRVTAMANNPDIPLPNSFQTGHLYYKDFYKSKMTGKKSEIIKGPWSKEEDRRLISLVNIHKPKNWSLIAKLMKTRVGKQCRERWHNHLHPAINKAPFSTDEDRLICSLHARFGNRWSEIAKYLPGRTDNAIKNYWNSKVQKRMIKRRAMSVCNEMNGLDRLVAATVGEKGRSKSYGEDGDEMGSDVGKDECKGEGSEHEMAEGAVRSDCDGNDGGRVEEADGRRTDDVYTYEGMEDAGERRRNEEMRARNKNDDTYDRTGERNRKRTGDGYARHSLEMSPRVRRSFDVSPRVRHSLEIPALQSDQNASSPRRRTEEEISTAMASTRMKVSDDAPVLRVLPRRNANGTPFSLTDPAYRAANVLPRPGHVRNTSSASHDQFLTSHAQHEDGEQYNHAARSVPVVNAEHAPRRTHSVDTDREGEEKDDEKACEILLSFKKNDEVNINLK</sequence>
<dbReference type="SUPFAM" id="SSF46689">
    <property type="entry name" value="Homeodomain-like"/>
    <property type="match status" value="1"/>
</dbReference>
<dbReference type="GO" id="GO:0005634">
    <property type="term" value="C:nucleus"/>
    <property type="evidence" value="ECO:0007669"/>
    <property type="project" value="UniProtKB-SubCell"/>
</dbReference>
<feature type="compositionally biased region" description="Basic and acidic residues" evidence="7">
    <location>
        <begin position="219"/>
        <end position="232"/>
    </location>
</feature>
<dbReference type="AlphaFoldDB" id="L2GSY4"/>
<dbReference type="InterPro" id="IPR017930">
    <property type="entry name" value="Myb_dom"/>
</dbReference>
<feature type="region of interest" description="Disordered" evidence="7">
    <location>
        <begin position="1"/>
        <end position="68"/>
    </location>
</feature>
<evidence type="ECO:0000256" key="3">
    <source>
        <dbReference type="ARBA" id="ARBA00023015"/>
    </source>
</evidence>
<feature type="domain" description="HTH myb-type" evidence="9">
    <location>
        <begin position="448"/>
        <end position="498"/>
    </location>
</feature>
<dbReference type="InterPro" id="IPR001005">
    <property type="entry name" value="SANT/Myb"/>
</dbReference>
<evidence type="ECO:0000256" key="1">
    <source>
        <dbReference type="ARBA" id="ARBA00004123"/>
    </source>
</evidence>
<dbReference type="PROSITE" id="PS51294">
    <property type="entry name" value="HTH_MYB"/>
    <property type="match status" value="2"/>
</dbReference>
<evidence type="ECO:0000259" key="9">
    <source>
        <dbReference type="PROSITE" id="PS51294"/>
    </source>
</evidence>
<dbReference type="HOGENOM" id="CLU_014217_0_0_1"/>
<keyword evidence="11" id="KW-1185">Reference proteome</keyword>
<protein>
    <submittedName>
        <fullName evidence="10">Uncharacterized protein</fullName>
    </submittedName>
</protein>